<evidence type="ECO:0000313" key="16">
    <source>
        <dbReference type="Proteomes" id="UP001597158"/>
    </source>
</evidence>
<dbReference type="CDD" id="cd00114">
    <property type="entry name" value="LIGANc"/>
    <property type="match status" value="1"/>
</dbReference>
<feature type="binding site" evidence="12">
    <location>
        <begin position="94"/>
        <end position="95"/>
    </location>
    <ligand>
        <name>NAD(+)</name>
        <dbReference type="ChEBI" id="CHEBI:57540"/>
    </ligand>
</feature>
<dbReference type="SUPFAM" id="SSF56091">
    <property type="entry name" value="DNA ligase/mRNA capping enzyme, catalytic domain"/>
    <property type="match status" value="1"/>
</dbReference>
<dbReference type="PROSITE" id="PS50172">
    <property type="entry name" value="BRCT"/>
    <property type="match status" value="1"/>
</dbReference>
<comment type="caution">
    <text evidence="12">Lacks conserved residue(s) required for the propagation of feature annotation.</text>
</comment>
<feature type="binding site" evidence="12">
    <location>
        <position position="307"/>
    </location>
    <ligand>
        <name>NAD(+)</name>
        <dbReference type="ChEBI" id="CHEBI:57540"/>
    </ligand>
</feature>
<comment type="similarity">
    <text evidence="12">Belongs to the NAD-dependent DNA ligase family. LigA subfamily.</text>
</comment>
<dbReference type="Gene3D" id="1.10.150.20">
    <property type="entry name" value="5' to 3' exonuclease, C-terminal subdomain"/>
    <property type="match status" value="2"/>
</dbReference>
<dbReference type="SMART" id="SM00292">
    <property type="entry name" value="BRCT"/>
    <property type="match status" value="1"/>
</dbReference>
<dbReference type="SUPFAM" id="SSF47781">
    <property type="entry name" value="RuvA domain 2-like"/>
    <property type="match status" value="1"/>
</dbReference>
<keyword evidence="9 12" id="KW-0234">DNA repair</keyword>
<evidence type="ECO:0000256" key="9">
    <source>
        <dbReference type="ARBA" id="ARBA00023204"/>
    </source>
</evidence>
<evidence type="ECO:0000256" key="1">
    <source>
        <dbReference type="ARBA" id="ARBA00004067"/>
    </source>
</evidence>
<feature type="binding site" evidence="12">
    <location>
        <begin position="45"/>
        <end position="49"/>
    </location>
    <ligand>
        <name>NAD(+)</name>
        <dbReference type="ChEBI" id="CHEBI:57540"/>
    </ligand>
</feature>
<dbReference type="PANTHER" id="PTHR23389">
    <property type="entry name" value="CHROMOSOME TRANSMISSION FIDELITY FACTOR 18"/>
    <property type="match status" value="1"/>
</dbReference>
<evidence type="ECO:0000256" key="6">
    <source>
        <dbReference type="ARBA" id="ARBA00022833"/>
    </source>
</evidence>
<dbReference type="Gene3D" id="1.10.287.610">
    <property type="entry name" value="Helix hairpin bin"/>
    <property type="match status" value="1"/>
</dbReference>
<dbReference type="InterPro" id="IPR012340">
    <property type="entry name" value="NA-bd_OB-fold"/>
</dbReference>
<dbReference type="InterPro" id="IPR001679">
    <property type="entry name" value="DNA_ligase"/>
</dbReference>
<feature type="binding site" evidence="12">
    <location>
        <position position="331"/>
    </location>
    <ligand>
        <name>NAD(+)</name>
        <dbReference type="ChEBI" id="CHEBI:57540"/>
    </ligand>
</feature>
<dbReference type="SMART" id="SM00278">
    <property type="entry name" value="HhH1"/>
    <property type="match status" value="4"/>
</dbReference>
<sequence>MDLFEHARAQGDALRALEARAAELRALIAQHDHAYYVLDAPTIADAQYDDLFRELQAIEARHPDLKTADSPTQRVGGRPLAAFPAVRHRIPMLSIRTETDTEASGAEGFDARVRRELGLASAAPAVEYAAELKFDGLAISLRYEHGLLVQAATRGDGETGEDVTSNVRTVKAVPLRLRGAPPPVLEVRGEIYMRRDDFERLNARQAAAGEKVFVNPRNAAAGSIRQLDPTVAARRPLSFFAYGVGDVDGWLLPDSHAQVLDALEAFGLPVCAHRAVVSGAEGLAAFHARIAGLRDSLGFDIDGVVYKVNALALQQRLGFVTREPRWAVAHKYPAQEAITLLRDIEVQVGRTGALTPVARLEPVFVGGVTVTNATLHNQDEIDRKDVRIGDWVVVRRAGDVIPEVVAPVPERRQTALPRFVLLERFPNCPVCGSHVVRGEDEAVARCTGGLFCPAQRKQALLHFASRRAMDIEGLGEKLVDQLVDAAIVKTTVDLYRLGLLALANLERMGEKSAHNLLAAIDKSRSTTLARFIFALGIRTVGEATARELARHFGALDALMEADVDALQQVADVGPIVARSIAEFFAEPHNREVIEQLRAAGVNWTEGAPAEGAVGALVGKTFVLTGTLPSMTRDEAKAQIEARGGKVAGSVSKKTHYLVAGAEAGSKLTKALELGVTVVDEQALRTLMNESDTDR</sequence>
<evidence type="ECO:0000313" key="15">
    <source>
        <dbReference type="EMBL" id="MFD1263369.1"/>
    </source>
</evidence>
<dbReference type="EMBL" id="JBHTMC010000013">
    <property type="protein sequence ID" value="MFD1263369.1"/>
    <property type="molecule type" value="Genomic_DNA"/>
</dbReference>
<dbReference type="PROSITE" id="PS01055">
    <property type="entry name" value="DNA_LIGASE_N1"/>
    <property type="match status" value="1"/>
</dbReference>
<feature type="active site" description="N6-AMP-lysine intermediate" evidence="12">
    <location>
        <position position="133"/>
    </location>
</feature>
<dbReference type="EC" id="6.5.1.2" evidence="12 13"/>
<evidence type="ECO:0000256" key="10">
    <source>
        <dbReference type="ARBA" id="ARBA00023211"/>
    </source>
</evidence>
<dbReference type="Pfam" id="PF00533">
    <property type="entry name" value="BRCT"/>
    <property type="match status" value="1"/>
</dbReference>
<gene>
    <name evidence="12 15" type="primary">ligA</name>
    <name evidence="15" type="ORF">ACFQ4M_07205</name>
</gene>
<organism evidence="15 16">
    <name type="scientific">Thauera mechernichensis</name>
    <dbReference type="NCBI Taxonomy" id="82788"/>
    <lineage>
        <taxon>Bacteria</taxon>
        <taxon>Pseudomonadati</taxon>
        <taxon>Pseudomonadota</taxon>
        <taxon>Betaproteobacteria</taxon>
        <taxon>Rhodocyclales</taxon>
        <taxon>Zoogloeaceae</taxon>
        <taxon>Thauera</taxon>
    </lineage>
</organism>
<dbReference type="Gene3D" id="3.30.470.30">
    <property type="entry name" value="DNA ligase/mRNA capping enzyme"/>
    <property type="match status" value="1"/>
</dbReference>
<accession>A0ABW3WBV9</accession>
<dbReference type="SUPFAM" id="SSF50249">
    <property type="entry name" value="Nucleic acid-binding proteins"/>
    <property type="match status" value="1"/>
</dbReference>
<dbReference type="InterPro" id="IPR041663">
    <property type="entry name" value="DisA/LigA_HHH"/>
</dbReference>
<dbReference type="NCBIfam" id="NF005932">
    <property type="entry name" value="PRK07956.1"/>
    <property type="match status" value="1"/>
</dbReference>
<dbReference type="Proteomes" id="UP001597158">
    <property type="component" value="Unassembled WGS sequence"/>
</dbReference>
<dbReference type="CDD" id="cd17748">
    <property type="entry name" value="BRCT_DNA_ligase_like"/>
    <property type="match status" value="1"/>
</dbReference>
<dbReference type="Gene3D" id="2.40.50.140">
    <property type="entry name" value="Nucleic acid-binding proteins"/>
    <property type="match status" value="1"/>
</dbReference>
<dbReference type="HAMAP" id="MF_01588">
    <property type="entry name" value="DNA_ligase_A"/>
    <property type="match status" value="1"/>
</dbReference>
<feature type="binding site" evidence="12">
    <location>
        <position position="452"/>
    </location>
    <ligand>
        <name>Zn(2+)</name>
        <dbReference type="ChEBI" id="CHEBI:29105"/>
    </ligand>
</feature>
<keyword evidence="3 12" id="KW-0235">DNA replication</keyword>
<dbReference type="Pfam" id="PF03120">
    <property type="entry name" value="OB_DNA_ligase"/>
    <property type="match status" value="1"/>
</dbReference>
<comment type="caution">
    <text evidence="15">The sequence shown here is derived from an EMBL/GenBank/DDBJ whole genome shotgun (WGS) entry which is preliminary data.</text>
</comment>
<dbReference type="PIRSF" id="PIRSF001604">
    <property type="entry name" value="LigA"/>
    <property type="match status" value="1"/>
</dbReference>
<feature type="binding site" evidence="12">
    <location>
        <position position="428"/>
    </location>
    <ligand>
        <name>Zn(2+)</name>
        <dbReference type="ChEBI" id="CHEBI:29105"/>
    </ligand>
</feature>
<keyword evidence="4 12" id="KW-0479">Metal-binding</keyword>
<evidence type="ECO:0000256" key="11">
    <source>
        <dbReference type="ARBA" id="ARBA00034005"/>
    </source>
</evidence>
<reference evidence="16" key="1">
    <citation type="journal article" date="2019" name="Int. J. Syst. Evol. Microbiol.">
        <title>The Global Catalogue of Microorganisms (GCM) 10K type strain sequencing project: providing services to taxonomists for standard genome sequencing and annotation.</title>
        <authorList>
            <consortium name="The Broad Institute Genomics Platform"/>
            <consortium name="The Broad Institute Genome Sequencing Center for Infectious Disease"/>
            <person name="Wu L."/>
            <person name="Ma J."/>
        </authorList>
    </citation>
    <scope>NUCLEOTIDE SEQUENCE [LARGE SCALE GENOMIC DNA]</scope>
    <source>
        <strain evidence="16">CCUG 48884</strain>
    </source>
</reference>
<dbReference type="InterPro" id="IPR003583">
    <property type="entry name" value="Hlx-hairpin-Hlx_DNA-bd_motif"/>
</dbReference>
<dbReference type="SMART" id="SM00532">
    <property type="entry name" value="LIGANc"/>
    <property type="match status" value="1"/>
</dbReference>
<comment type="cofactor">
    <cofactor evidence="12">
        <name>Mg(2+)</name>
        <dbReference type="ChEBI" id="CHEBI:18420"/>
    </cofactor>
    <cofactor evidence="12">
        <name>Mn(2+)</name>
        <dbReference type="ChEBI" id="CHEBI:29035"/>
    </cofactor>
</comment>
<feature type="binding site" evidence="12">
    <location>
        <position position="154"/>
    </location>
    <ligand>
        <name>NAD(+)</name>
        <dbReference type="ChEBI" id="CHEBI:57540"/>
    </ligand>
</feature>
<dbReference type="Pfam" id="PF03119">
    <property type="entry name" value="DNA_ligase_ZBD"/>
    <property type="match status" value="1"/>
</dbReference>
<dbReference type="InterPro" id="IPR010994">
    <property type="entry name" value="RuvA_2-like"/>
</dbReference>
<dbReference type="PANTHER" id="PTHR23389:SF9">
    <property type="entry name" value="DNA LIGASE"/>
    <property type="match status" value="1"/>
</dbReference>
<dbReference type="PROSITE" id="PS01056">
    <property type="entry name" value="DNA_LIGASE_N2"/>
    <property type="match status" value="1"/>
</dbReference>
<dbReference type="RefSeq" id="WP_277833238.1">
    <property type="nucleotide sequence ID" value="NZ_JARQZE010000007.1"/>
</dbReference>
<proteinExistence type="inferred from homology"/>
<keyword evidence="16" id="KW-1185">Reference proteome</keyword>
<dbReference type="GO" id="GO:0003911">
    <property type="term" value="F:DNA ligase (NAD+) activity"/>
    <property type="evidence" value="ECO:0007669"/>
    <property type="project" value="UniProtKB-EC"/>
</dbReference>
<dbReference type="Pfam" id="PF12826">
    <property type="entry name" value="HHH_2"/>
    <property type="match status" value="1"/>
</dbReference>
<evidence type="ECO:0000259" key="14">
    <source>
        <dbReference type="PROSITE" id="PS50172"/>
    </source>
</evidence>
<dbReference type="InterPro" id="IPR004149">
    <property type="entry name" value="Znf_DNAligase_C4"/>
</dbReference>
<evidence type="ECO:0000256" key="4">
    <source>
        <dbReference type="ARBA" id="ARBA00022723"/>
    </source>
</evidence>
<dbReference type="InterPro" id="IPR013839">
    <property type="entry name" value="DNAligase_adenylation"/>
</dbReference>
<keyword evidence="8 12" id="KW-0520">NAD</keyword>
<dbReference type="InterPro" id="IPR033136">
    <property type="entry name" value="DNA_ligase_CS"/>
</dbReference>
<protein>
    <recommendedName>
        <fullName evidence="12 13">DNA ligase</fullName>
        <ecNumber evidence="12 13">6.5.1.2</ecNumber>
    </recommendedName>
    <alternativeName>
        <fullName evidence="12">Polydeoxyribonucleotide synthase [NAD(+)]</fullName>
    </alternativeName>
</protein>
<dbReference type="InterPro" id="IPR004150">
    <property type="entry name" value="NAD_DNA_ligase_OB"/>
</dbReference>
<feature type="domain" description="BRCT" evidence="14">
    <location>
        <begin position="611"/>
        <end position="683"/>
    </location>
</feature>
<comment type="function">
    <text evidence="1 12">DNA ligase that catalyzes the formation of phosphodiester linkages between 5'-phosphoryl and 3'-hydroxyl groups in double-stranded DNA using NAD as a coenzyme and as the energy source for the reaction. It is essential for DNA replication and repair of damaged DNA.</text>
</comment>
<evidence type="ECO:0000256" key="3">
    <source>
        <dbReference type="ARBA" id="ARBA00022705"/>
    </source>
</evidence>
<evidence type="ECO:0000256" key="13">
    <source>
        <dbReference type="RuleBase" id="RU000618"/>
    </source>
</evidence>
<dbReference type="NCBIfam" id="TIGR00575">
    <property type="entry name" value="dnlj"/>
    <property type="match status" value="1"/>
</dbReference>
<feature type="binding site" evidence="12">
    <location>
        <position position="131"/>
    </location>
    <ligand>
        <name>NAD(+)</name>
        <dbReference type="ChEBI" id="CHEBI:57540"/>
    </ligand>
</feature>
<evidence type="ECO:0000256" key="5">
    <source>
        <dbReference type="ARBA" id="ARBA00022763"/>
    </source>
</evidence>
<dbReference type="Gene3D" id="6.20.10.30">
    <property type="match status" value="1"/>
</dbReference>
<keyword evidence="10 12" id="KW-0464">Manganese</keyword>
<keyword evidence="5 12" id="KW-0227">DNA damage</keyword>
<feature type="binding site" evidence="12">
    <location>
        <position position="431"/>
    </location>
    <ligand>
        <name>Zn(2+)</name>
        <dbReference type="ChEBI" id="CHEBI:29105"/>
    </ligand>
</feature>
<keyword evidence="6 12" id="KW-0862">Zinc</keyword>
<evidence type="ECO:0000256" key="7">
    <source>
        <dbReference type="ARBA" id="ARBA00022842"/>
    </source>
</evidence>
<dbReference type="Pfam" id="PF01653">
    <property type="entry name" value="DNA_ligase_aden"/>
    <property type="match status" value="1"/>
</dbReference>
<dbReference type="InterPro" id="IPR018239">
    <property type="entry name" value="DNA_ligase_AS"/>
</dbReference>
<evidence type="ECO:0000256" key="12">
    <source>
        <dbReference type="HAMAP-Rule" id="MF_01588"/>
    </source>
</evidence>
<name>A0ABW3WBV9_9RHOO</name>
<comment type="catalytic activity">
    <reaction evidence="11 12 13">
        <text>NAD(+) + (deoxyribonucleotide)n-3'-hydroxyl + 5'-phospho-(deoxyribonucleotide)m = (deoxyribonucleotide)n+m + AMP + beta-nicotinamide D-nucleotide.</text>
        <dbReference type="EC" id="6.5.1.2"/>
    </reaction>
</comment>
<keyword evidence="7 12" id="KW-0460">Magnesium</keyword>
<evidence type="ECO:0000256" key="8">
    <source>
        <dbReference type="ARBA" id="ARBA00023027"/>
    </source>
</evidence>
<dbReference type="InterPro" id="IPR013840">
    <property type="entry name" value="DNAligase_N"/>
</dbReference>
<dbReference type="InterPro" id="IPR001357">
    <property type="entry name" value="BRCT_dom"/>
</dbReference>
<keyword evidence="2 12" id="KW-0436">Ligase</keyword>
<dbReference type="InterPro" id="IPR036420">
    <property type="entry name" value="BRCT_dom_sf"/>
</dbReference>
<dbReference type="Gene3D" id="3.40.50.10190">
    <property type="entry name" value="BRCT domain"/>
    <property type="match status" value="1"/>
</dbReference>
<feature type="binding site" evidence="12">
    <location>
        <position position="190"/>
    </location>
    <ligand>
        <name>NAD(+)</name>
        <dbReference type="ChEBI" id="CHEBI:57540"/>
    </ligand>
</feature>
<dbReference type="SUPFAM" id="SSF52113">
    <property type="entry name" value="BRCT domain"/>
    <property type="match status" value="1"/>
</dbReference>
<evidence type="ECO:0000256" key="2">
    <source>
        <dbReference type="ARBA" id="ARBA00022598"/>
    </source>
</evidence>